<dbReference type="EMBL" id="VBOS01000476">
    <property type="protein sequence ID" value="TMQ48547.1"/>
    <property type="molecule type" value="Genomic_DNA"/>
</dbReference>
<dbReference type="InterPro" id="IPR028082">
    <property type="entry name" value="Peripla_BP_I"/>
</dbReference>
<name>A0A538SB11_UNCEI</name>
<proteinExistence type="inferred from homology"/>
<dbReference type="CDD" id="cd06347">
    <property type="entry name" value="PBP1_ABC_LivK_ligand_binding-like"/>
    <property type="match status" value="1"/>
</dbReference>
<dbReference type="PANTHER" id="PTHR30483:SF6">
    <property type="entry name" value="PERIPLASMIC BINDING PROTEIN OF ABC TRANSPORTER FOR NATURAL AMINO ACIDS"/>
    <property type="match status" value="1"/>
</dbReference>
<protein>
    <submittedName>
        <fullName evidence="4">ABC transporter substrate-binding protein</fullName>
    </submittedName>
</protein>
<feature type="domain" description="Leucine-binding protein" evidence="3">
    <location>
        <begin position="34"/>
        <end position="392"/>
    </location>
</feature>
<dbReference type="PROSITE" id="PS51257">
    <property type="entry name" value="PROKAR_LIPOPROTEIN"/>
    <property type="match status" value="1"/>
</dbReference>
<evidence type="ECO:0000259" key="3">
    <source>
        <dbReference type="Pfam" id="PF13458"/>
    </source>
</evidence>
<evidence type="ECO:0000313" key="5">
    <source>
        <dbReference type="Proteomes" id="UP000317716"/>
    </source>
</evidence>
<evidence type="ECO:0000313" key="4">
    <source>
        <dbReference type="EMBL" id="TMQ48547.1"/>
    </source>
</evidence>
<comment type="caution">
    <text evidence="4">The sequence shown here is derived from an EMBL/GenBank/DDBJ whole genome shotgun (WGS) entry which is preliminary data.</text>
</comment>
<evidence type="ECO:0000256" key="1">
    <source>
        <dbReference type="ARBA" id="ARBA00010062"/>
    </source>
</evidence>
<dbReference type="InterPro" id="IPR051010">
    <property type="entry name" value="BCAA_transport"/>
</dbReference>
<sequence>MTSRPTLRLGPVAIALLAFVAFGCAAVRNDELVIGEFGSLTTNDATFGISTQRGVEVALDELTAKKEGKIGGLKVRMVVEDDRGVADEAATVVQKLINQDRVIAVIGEVASSRSLAGGPICQQAGVPMISPSSTNPEVTKKGDFIFRMCFLDDFQGWVMAKFVAEDLKLKKVAVLKDVKSDYSVGLANYFTQAFQSMGGTVVLETSYSAGDADFRAALTSIKAKSPQAVIVPGYYTEAGQIARQARELGLKVPLVGGDGWESEKLIEIGGEAMNGCFYSNHWALDAPDPRLQDFLKAYREKFKGDPDAIGGLAYDAANVLFQSIDQLAAQDPKAFAGLSSSKAGTDERKAADRKLRDLIAATAQYPGVTGIITLDANRDASKPAVIIEIKDGKKIFRTSIAPQSKPA</sequence>
<accession>A0A538SB11</accession>
<dbReference type="AlphaFoldDB" id="A0A538SB11"/>
<organism evidence="4 5">
    <name type="scientific">Eiseniibacteriota bacterium</name>
    <dbReference type="NCBI Taxonomy" id="2212470"/>
    <lineage>
        <taxon>Bacteria</taxon>
        <taxon>Candidatus Eiseniibacteriota</taxon>
    </lineage>
</organism>
<dbReference type="Pfam" id="PF13458">
    <property type="entry name" value="Peripla_BP_6"/>
    <property type="match status" value="1"/>
</dbReference>
<keyword evidence="2" id="KW-0732">Signal</keyword>
<dbReference type="InterPro" id="IPR028081">
    <property type="entry name" value="Leu-bd"/>
</dbReference>
<dbReference type="SUPFAM" id="SSF53822">
    <property type="entry name" value="Periplasmic binding protein-like I"/>
    <property type="match status" value="1"/>
</dbReference>
<gene>
    <name evidence="4" type="ORF">E6K72_12965</name>
</gene>
<reference evidence="4 5" key="1">
    <citation type="journal article" date="2019" name="Nat. Microbiol.">
        <title>Mediterranean grassland soil C-N compound turnover is dependent on rainfall and depth, and is mediated by genomically divergent microorganisms.</title>
        <authorList>
            <person name="Diamond S."/>
            <person name="Andeer P.F."/>
            <person name="Li Z."/>
            <person name="Crits-Christoph A."/>
            <person name="Burstein D."/>
            <person name="Anantharaman K."/>
            <person name="Lane K.R."/>
            <person name="Thomas B.C."/>
            <person name="Pan C."/>
            <person name="Northen T.R."/>
            <person name="Banfield J.F."/>
        </authorList>
    </citation>
    <scope>NUCLEOTIDE SEQUENCE [LARGE SCALE GENOMIC DNA]</scope>
    <source>
        <strain evidence="4">WS_2</strain>
    </source>
</reference>
<dbReference type="Proteomes" id="UP000317716">
    <property type="component" value="Unassembled WGS sequence"/>
</dbReference>
<dbReference type="Gene3D" id="3.40.50.2300">
    <property type="match status" value="2"/>
</dbReference>
<comment type="similarity">
    <text evidence="1">Belongs to the leucine-binding protein family.</text>
</comment>
<evidence type="ECO:0000256" key="2">
    <source>
        <dbReference type="ARBA" id="ARBA00022729"/>
    </source>
</evidence>
<dbReference type="PANTHER" id="PTHR30483">
    <property type="entry name" value="LEUCINE-SPECIFIC-BINDING PROTEIN"/>
    <property type="match status" value="1"/>
</dbReference>